<dbReference type="Proteomes" id="UP001371456">
    <property type="component" value="Unassembled WGS sequence"/>
</dbReference>
<comment type="caution">
    <text evidence="1">The sequence shown here is derived from an EMBL/GenBank/DDBJ whole genome shotgun (WGS) entry which is preliminary data.</text>
</comment>
<name>A0AAN8YCD0_SOLBU</name>
<organism evidence="1 2">
    <name type="scientific">Solanum bulbocastanum</name>
    <name type="common">Wild potato</name>
    <dbReference type="NCBI Taxonomy" id="147425"/>
    <lineage>
        <taxon>Eukaryota</taxon>
        <taxon>Viridiplantae</taxon>
        <taxon>Streptophyta</taxon>
        <taxon>Embryophyta</taxon>
        <taxon>Tracheophyta</taxon>
        <taxon>Spermatophyta</taxon>
        <taxon>Magnoliopsida</taxon>
        <taxon>eudicotyledons</taxon>
        <taxon>Gunneridae</taxon>
        <taxon>Pentapetalae</taxon>
        <taxon>asterids</taxon>
        <taxon>lamiids</taxon>
        <taxon>Solanales</taxon>
        <taxon>Solanaceae</taxon>
        <taxon>Solanoideae</taxon>
        <taxon>Solaneae</taxon>
        <taxon>Solanum</taxon>
    </lineage>
</organism>
<keyword evidence="2" id="KW-1185">Reference proteome</keyword>
<gene>
    <name evidence="1" type="ORF">RDI58_016410</name>
</gene>
<protein>
    <submittedName>
        <fullName evidence="1">Uncharacterized protein</fullName>
    </submittedName>
</protein>
<accession>A0AAN8YCD0</accession>
<reference evidence="1 2" key="1">
    <citation type="submission" date="2024-02" db="EMBL/GenBank/DDBJ databases">
        <title>de novo genome assembly of Solanum bulbocastanum strain 11H21.</title>
        <authorList>
            <person name="Hosaka A.J."/>
        </authorList>
    </citation>
    <scope>NUCLEOTIDE SEQUENCE [LARGE SCALE GENOMIC DNA]</scope>
    <source>
        <tissue evidence="1">Young leaves</tissue>
    </source>
</reference>
<evidence type="ECO:0000313" key="2">
    <source>
        <dbReference type="Proteomes" id="UP001371456"/>
    </source>
</evidence>
<evidence type="ECO:0000313" key="1">
    <source>
        <dbReference type="EMBL" id="KAK6787885.1"/>
    </source>
</evidence>
<proteinExistence type="predicted"/>
<sequence>MNDMIGRESHC</sequence>
<dbReference type="EMBL" id="JBANQN010000006">
    <property type="protein sequence ID" value="KAK6787885.1"/>
    <property type="molecule type" value="Genomic_DNA"/>
</dbReference>